<dbReference type="Proteomes" id="UP001307168">
    <property type="component" value="Unassembled WGS sequence"/>
</dbReference>
<accession>A0AAW9NPS4</accession>
<dbReference type="Pfam" id="PF05014">
    <property type="entry name" value="Nuc_deoxyrib_tr"/>
    <property type="match status" value="1"/>
</dbReference>
<dbReference type="SUPFAM" id="SSF52309">
    <property type="entry name" value="N-(deoxy)ribosyltransferase-like"/>
    <property type="match status" value="1"/>
</dbReference>
<evidence type="ECO:0000313" key="1">
    <source>
        <dbReference type="EMBL" id="MEC0276930.1"/>
    </source>
</evidence>
<dbReference type="RefSeq" id="WP_367408469.1">
    <property type="nucleotide sequence ID" value="NZ_JARNBH010000042.1"/>
</dbReference>
<dbReference type="Gene3D" id="3.40.50.450">
    <property type="match status" value="1"/>
</dbReference>
<reference evidence="1 2" key="1">
    <citation type="submission" date="2023-03" db="EMBL/GenBank/DDBJ databases">
        <title>Bacillus Genome Sequencing.</title>
        <authorList>
            <person name="Dunlap C."/>
        </authorList>
    </citation>
    <scope>NUCLEOTIDE SEQUENCE [LARGE SCALE GENOMIC DNA]</scope>
    <source>
        <strain evidence="1 2">B-41290</strain>
    </source>
</reference>
<proteinExistence type="predicted"/>
<dbReference type="AlphaFoldDB" id="A0AAW9NPS4"/>
<evidence type="ECO:0000313" key="2">
    <source>
        <dbReference type="Proteomes" id="UP001307168"/>
    </source>
</evidence>
<dbReference type="EMBL" id="JARNBH010000042">
    <property type="protein sequence ID" value="MEC0276930.1"/>
    <property type="molecule type" value="Genomic_DNA"/>
</dbReference>
<protein>
    <submittedName>
        <fullName evidence="1">Nucleoside 2-deoxyribosyltransferase</fullName>
    </submittedName>
</protein>
<name>A0AAW9NPS4_9BACI</name>
<comment type="caution">
    <text evidence="1">The sequence shown here is derived from an EMBL/GenBank/DDBJ whole genome shotgun (WGS) entry which is preliminary data.</text>
</comment>
<organism evidence="1 2">
    <name type="scientific">Peribacillus castrilensis</name>
    <dbReference type="NCBI Taxonomy" id="2897690"/>
    <lineage>
        <taxon>Bacteria</taxon>
        <taxon>Bacillati</taxon>
        <taxon>Bacillota</taxon>
        <taxon>Bacilli</taxon>
        <taxon>Bacillales</taxon>
        <taxon>Bacillaceae</taxon>
        <taxon>Peribacillus</taxon>
    </lineage>
</organism>
<sequence length="187" mass="21487">MKKAYLAGDGLKKGNQILRGMERDAINALKTVHLFNPWDQKDINDKTKNPTAEMIHEKDFNAMLDAEIIIADVDNNSVGTSVEMGEMNGVNYMLKRLHDIMIVANYAKSEEQFNEVVALQVKRLLREIPIKDVYWHTSDVRDGATELEGQWRRSHSYNQYLIGTMLMLSGEPMKFEEILERLSVLNN</sequence>
<gene>
    <name evidence="1" type="ORF">P4706_28470</name>
</gene>
<dbReference type="InterPro" id="IPR007710">
    <property type="entry name" value="Nucleoside_deoxyribTrfase"/>
</dbReference>
<keyword evidence="2" id="KW-1185">Reference proteome</keyword>